<organism>
    <name type="scientific">Pediculus humanus subsp. corporis</name>
    <name type="common">Body louse</name>
    <dbReference type="NCBI Taxonomy" id="121224"/>
    <lineage>
        <taxon>Eukaryota</taxon>
        <taxon>Metazoa</taxon>
        <taxon>Ecdysozoa</taxon>
        <taxon>Arthropoda</taxon>
        <taxon>Hexapoda</taxon>
        <taxon>Insecta</taxon>
        <taxon>Pterygota</taxon>
        <taxon>Neoptera</taxon>
        <taxon>Paraneoptera</taxon>
        <taxon>Psocodea</taxon>
        <taxon>Troctomorpha</taxon>
        <taxon>Phthiraptera</taxon>
        <taxon>Anoplura</taxon>
        <taxon>Pediculidae</taxon>
        <taxon>Pediculus</taxon>
    </lineage>
</organism>
<evidence type="ECO:0000256" key="5">
    <source>
        <dbReference type="ARBA" id="ARBA00022833"/>
    </source>
</evidence>
<dbReference type="SMART" id="SM00105">
    <property type="entry name" value="ArfGap"/>
    <property type="match status" value="1"/>
</dbReference>
<dbReference type="FunCoup" id="E0VMX1">
    <property type="interactions" value="995"/>
</dbReference>
<dbReference type="KEGG" id="phu:Phum_PHUM320280"/>
<dbReference type="InterPro" id="IPR047161">
    <property type="entry name" value="GIT-like"/>
</dbReference>
<dbReference type="PROSITE" id="PS50297">
    <property type="entry name" value="ANK_REP_REGION"/>
    <property type="match status" value="1"/>
</dbReference>
<dbReference type="Proteomes" id="UP000009046">
    <property type="component" value="Unassembled WGS sequence"/>
</dbReference>
<reference evidence="13" key="3">
    <citation type="submission" date="2021-02" db="UniProtKB">
        <authorList>
            <consortium name="EnsemblMetazoa"/>
        </authorList>
    </citation>
    <scope>IDENTIFICATION</scope>
    <source>
        <strain evidence="13">USDA</strain>
    </source>
</reference>
<dbReference type="PROSITE" id="PS50088">
    <property type="entry name" value="ANK_REPEAT"/>
    <property type="match status" value="1"/>
</dbReference>
<evidence type="ECO:0000256" key="6">
    <source>
        <dbReference type="ARBA" id="ARBA00023043"/>
    </source>
</evidence>
<dbReference type="SUPFAM" id="SSF57863">
    <property type="entry name" value="ArfGap/RecO-like zinc finger"/>
    <property type="match status" value="1"/>
</dbReference>
<dbReference type="CDD" id="cd08833">
    <property type="entry name" value="ArfGap_GIT"/>
    <property type="match status" value="1"/>
</dbReference>
<dbReference type="EMBL" id="AAZO01003719">
    <property type="status" value="NOT_ANNOTATED_CDS"/>
    <property type="molecule type" value="Genomic_DNA"/>
</dbReference>
<dbReference type="PANTHER" id="PTHR46097:SF3">
    <property type="entry name" value="ARF GTPASE-ACTIVATING PROTEIN GIT"/>
    <property type="match status" value="1"/>
</dbReference>
<evidence type="ECO:0000256" key="2">
    <source>
        <dbReference type="ARBA" id="ARBA00022723"/>
    </source>
</evidence>
<dbReference type="GO" id="GO:0032012">
    <property type="term" value="P:regulation of ARF protein signal transduction"/>
    <property type="evidence" value="ECO:0007669"/>
    <property type="project" value="InterPro"/>
</dbReference>
<feature type="region of interest" description="Disordered" evidence="10">
    <location>
        <begin position="464"/>
        <end position="486"/>
    </location>
</feature>
<keyword evidence="5" id="KW-0862">Zinc</keyword>
<dbReference type="eggNOG" id="KOG0818">
    <property type="taxonomic scope" value="Eukaryota"/>
</dbReference>
<evidence type="ECO:0000313" key="14">
    <source>
        <dbReference type="Proteomes" id="UP000009046"/>
    </source>
</evidence>
<sequence length="632" mass="71256">MRICGDCGKAGPSWASLNRGILLCDDCCSTHRNIGRHVSWVRSLHHEWWSPSLLMMVEALNKAGANNIWEHTLLELGSPTVNCKPKFSISMHSNKENFIKAKHEDLEYILQPDLETDGLNGLGAELHAAARTPNLLTSLHLFSQGADPNFFHEEKGNMPLHVAAKSGQTLQAELLIVYGADITKKDTSGKTPEECALEAGHFDLANRLKEVKYHVPDRLSQYLCSRKPGQLTQIDLFKNESLAIVDSVQNSEAKTKLKKLSNGQFERLIEDVYDEVDRREAENVRLLNYNKGQNHISNNSTLFLPVHPELSTSRNQGRQKLGRLTEKEFNVLIFDILQEIKRRDTTHNLTGKIFEKYFLICNKLKTEISDEEPLYDSVASDEDYAYAEKGISPERASFSLSNGLPNENASEDDLKKSLTSSQATINRLQSEIKLLQVTVAGLVKENRELKDEILRARSFTRGIEASGEGEAEPVSDSKTQKCTRPTSMYETREGLRYWTGKTEENSTQGIYQRQLFVQETPRYEDVIRRTEQVAKRIKELWTAMLEGDVRTFVPCAERIRVAVAELIAIFPQSPPDELIRKLGANTARLQIECGSLQNCDTTVATNCLQQIRNCAYEIAKATKLIVMNAQNG</sequence>
<dbReference type="OMA" id="DPNYYHE"/>
<dbReference type="GO" id="GO:0008270">
    <property type="term" value="F:zinc ion binding"/>
    <property type="evidence" value="ECO:0007669"/>
    <property type="project" value="UniProtKB-KW"/>
</dbReference>
<dbReference type="Gene3D" id="1.20.120.330">
    <property type="entry name" value="Nucleotidyltransferases domain 2"/>
    <property type="match status" value="1"/>
</dbReference>
<dbReference type="Pfam" id="PF01412">
    <property type="entry name" value="ArfGap"/>
    <property type="match status" value="1"/>
</dbReference>
<evidence type="ECO:0000256" key="3">
    <source>
        <dbReference type="ARBA" id="ARBA00022737"/>
    </source>
</evidence>
<feature type="domain" description="Arf-GAP" evidence="11">
    <location>
        <begin position="1"/>
        <end position="116"/>
    </location>
</feature>
<dbReference type="VEuPathDB" id="VectorBase:PHUM320280"/>
<evidence type="ECO:0000313" key="12">
    <source>
        <dbReference type="EMBL" id="EEB14727.1"/>
    </source>
</evidence>
<reference evidence="12" key="1">
    <citation type="submission" date="2007-04" db="EMBL/GenBank/DDBJ databases">
        <title>Annotation of Pediculus humanus corporis strain USDA.</title>
        <authorList>
            <person name="Kirkness E."/>
            <person name="Hannick L."/>
            <person name="Hass B."/>
            <person name="Bruggner R."/>
            <person name="Lawson D."/>
            <person name="Bidwell S."/>
            <person name="Joardar V."/>
            <person name="Caler E."/>
            <person name="Walenz B."/>
            <person name="Inman J."/>
            <person name="Schobel S."/>
            <person name="Galinsky K."/>
            <person name="Amedeo P."/>
            <person name="Strausberg R."/>
        </authorList>
    </citation>
    <scope>NUCLEOTIDE SEQUENCE</scope>
    <source>
        <strain evidence="12">USDA</strain>
    </source>
</reference>
<keyword evidence="3" id="KW-0677">Repeat</keyword>
<protein>
    <submittedName>
        <fullName evidence="12 13">ARF GTPase-activating protein GIT2, putative</fullName>
    </submittedName>
</protein>
<dbReference type="EMBL" id="DS235327">
    <property type="protein sequence ID" value="EEB14727.1"/>
    <property type="molecule type" value="Genomic_DNA"/>
</dbReference>
<dbReference type="Gene3D" id="1.25.40.20">
    <property type="entry name" value="Ankyrin repeat-containing domain"/>
    <property type="match status" value="1"/>
</dbReference>
<dbReference type="PANTHER" id="PTHR46097">
    <property type="entry name" value="G PROTEIN-COUPLED RECEPTOR KINASE INTERACTING ARFGAP"/>
    <property type="match status" value="1"/>
</dbReference>
<evidence type="ECO:0000313" key="13">
    <source>
        <dbReference type="EnsemblMetazoa" id="PHUM320280-PA"/>
    </source>
</evidence>
<keyword evidence="1" id="KW-0343">GTPase activation</keyword>
<name>E0VMX1_PEDHC</name>
<dbReference type="GO" id="GO:0098793">
    <property type="term" value="C:presynapse"/>
    <property type="evidence" value="ECO:0007669"/>
    <property type="project" value="GOC"/>
</dbReference>
<dbReference type="PRINTS" id="PR00405">
    <property type="entry name" value="REVINTRACTNG"/>
</dbReference>
<dbReference type="Pfam" id="PF12205">
    <property type="entry name" value="GIT1_C"/>
    <property type="match status" value="1"/>
</dbReference>
<dbReference type="GeneID" id="8236102"/>
<dbReference type="GO" id="GO:0007420">
    <property type="term" value="P:brain development"/>
    <property type="evidence" value="ECO:0007669"/>
    <property type="project" value="InterPro"/>
</dbReference>
<keyword evidence="6 7" id="KW-0040">ANK repeat</keyword>
<evidence type="ECO:0000256" key="10">
    <source>
        <dbReference type="SAM" id="MobiDB-lite"/>
    </source>
</evidence>
<proteinExistence type="predicted"/>
<dbReference type="Pfam" id="PF08518">
    <property type="entry name" value="GIT_SHD"/>
    <property type="match status" value="2"/>
</dbReference>
<dbReference type="SUPFAM" id="SSF48403">
    <property type="entry name" value="Ankyrin repeat"/>
    <property type="match status" value="1"/>
</dbReference>
<dbReference type="GO" id="GO:0036465">
    <property type="term" value="P:synaptic vesicle recycling"/>
    <property type="evidence" value="ECO:0007669"/>
    <property type="project" value="TreeGrafter"/>
</dbReference>
<dbReference type="STRING" id="121224.E0VMX1"/>
<dbReference type="InterPro" id="IPR002110">
    <property type="entry name" value="Ankyrin_rpt"/>
</dbReference>
<dbReference type="InterPro" id="IPR038508">
    <property type="entry name" value="ArfGAP_dom_sf"/>
</dbReference>
<dbReference type="InParanoid" id="E0VMX1"/>
<dbReference type="SMART" id="SM00555">
    <property type="entry name" value="GIT"/>
    <property type="match status" value="2"/>
</dbReference>
<keyword evidence="4 8" id="KW-0863">Zinc-finger</keyword>
<feature type="compositionally biased region" description="Polar residues" evidence="10">
    <location>
        <begin position="476"/>
        <end position="486"/>
    </location>
</feature>
<dbReference type="HOGENOM" id="CLU_009739_0_0_1"/>
<dbReference type="InterPro" id="IPR022018">
    <property type="entry name" value="GIT1_C"/>
</dbReference>
<reference evidence="12" key="2">
    <citation type="submission" date="2007-04" db="EMBL/GenBank/DDBJ databases">
        <title>The genome of the human body louse.</title>
        <authorList>
            <consortium name="The Human Body Louse Genome Consortium"/>
            <person name="Kirkness E."/>
            <person name="Walenz B."/>
            <person name="Hass B."/>
            <person name="Bruggner R."/>
            <person name="Strausberg R."/>
        </authorList>
    </citation>
    <scope>NUCLEOTIDE SEQUENCE</scope>
    <source>
        <strain evidence="12">USDA</strain>
    </source>
</reference>
<evidence type="ECO:0000256" key="1">
    <source>
        <dbReference type="ARBA" id="ARBA00022468"/>
    </source>
</evidence>
<dbReference type="Gene3D" id="1.10.220.150">
    <property type="entry name" value="Arf GTPase activating protein"/>
    <property type="match status" value="1"/>
</dbReference>
<dbReference type="GO" id="GO:0031267">
    <property type="term" value="F:small GTPase binding"/>
    <property type="evidence" value="ECO:0007669"/>
    <property type="project" value="TreeGrafter"/>
</dbReference>
<keyword evidence="9" id="KW-0175">Coiled coil</keyword>
<feature type="coiled-coil region" evidence="9">
    <location>
        <begin position="425"/>
        <end position="452"/>
    </location>
</feature>
<dbReference type="OrthoDB" id="5588096at2759"/>
<dbReference type="PROSITE" id="PS50115">
    <property type="entry name" value="ARFGAP"/>
    <property type="match status" value="1"/>
</dbReference>
<evidence type="ECO:0000259" key="11">
    <source>
        <dbReference type="PROSITE" id="PS50115"/>
    </source>
</evidence>
<feature type="repeat" description="ANK" evidence="7">
    <location>
        <begin position="155"/>
        <end position="187"/>
    </location>
</feature>
<accession>E0VMX1</accession>
<evidence type="ECO:0000256" key="8">
    <source>
        <dbReference type="PROSITE-ProRule" id="PRU00288"/>
    </source>
</evidence>
<evidence type="ECO:0000256" key="9">
    <source>
        <dbReference type="SAM" id="Coils"/>
    </source>
</evidence>
<keyword evidence="14" id="KW-1185">Reference proteome</keyword>
<dbReference type="AlphaFoldDB" id="E0VMX1"/>
<dbReference type="InterPro" id="IPR013724">
    <property type="entry name" value="GIT_SHD"/>
</dbReference>
<dbReference type="InterPro" id="IPR036770">
    <property type="entry name" value="Ankyrin_rpt-contain_sf"/>
</dbReference>
<dbReference type="GO" id="GO:0005096">
    <property type="term" value="F:GTPase activator activity"/>
    <property type="evidence" value="ECO:0007669"/>
    <property type="project" value="UniProtKB-KW"/>
</dbReference>
<dbReference type="Pfam" id="PF12796">
    <property type="entry name" value="Ank_2"/>
    <property type="match status" value="1"/>
</dbReference>
<dbReference type="EnsemblMetazoa" id="PHUM320280-RA">
    <property type="protein sequence ID" value="PHUM320280-PA"/>
    <property type="gene ID" value="PHUM320280"/>
</dbReference>
<dbReference type="RefSeq" id="XP_002427465.1">
    <property type="nucleotide sequence ID" value="XM_002427420.1"/>
</dbReference>
<dbReference type="CTD" id="8236102"/>
<evidence type="ECO:0000256" key="4">
    <source>
        <dbReference type="ARBA" id="ARBA00022771"/>
    </source>
</evidence>
<gene>
    <name evidence="13" type="primary">8236102</name>
    <name evidence="12" type="ORF">Phum_PHUM320280</name>
</gene>
<dbReference type="GO" id="GO:0008277">
    <property type="term" value="P:regulation of G protein-coupled receptor signaling pathway"/>
    <property type="evidence" value="ECO:0007669"/>
    <property type="project" value="TreeGrafter"/>
</dbReference>
<dbReference type="InterPro" id="IPR037278">
    <property type="entry name" value="ARFGAP/RecO"/>
</dbReference>
<keyword evidence="2" id="KW-0479">Metal-binding</keyword>
<dbReference type="InterPro" id="IPR001164">
    <property type="entry name" value="ArfGAP_dom"/>
</dbReference>
<evidence type="ECO:0000256" key="7">
    <source>
        <dbReference type="PROSITE-ProRule" id="PRU00023"/>
    </source>
</evidence>